<feature type="compositionally biased region" description="Basic residues" evidence="1">
    <location>
        <begin position="1"/>
        <end position="11"/>
    </location>
</feature>
<proteinExistence type="predicted"/>
<evidence type="ECO:0000256" key="1">
    <source>
        <dbReference type="SAM" id="MobiDB-lite"/>
    </source>
</evidence>
<organism evidence="2">
    <name type="scientific">Oryza sativa subsp. japonica</name>
    <name type="common">Rice</name>
    <dbReference type="NCBI Taxonomy" id="39947"/>
    <lineage>
        <taxon>Eukaryota</taxon>
        <taxon>Viridiplantae</taxon>
        <taxon>Streptophyta</taxon>
        <taxon>Embryophyta</taxon>
        <taxon>Tracheophyta</taxon>
        <taxon>Spermatophyta</taxon>
        <taxon>Magnoliopsida</taxon>
        <taxon>Liliopsida</taxon>
        <taxon>Poales</taxon>
        <taxon>Poaceae</taxon>
        <taxon>BOP clade</taxon>
        <taxon>Oryzoideae</taxon>
        <taxon>Oryzeae</taxon>
        <taxon>Oryzinae</taxon>
        <taxon>Oryza</taxon>
        <taxon>Oryza sativa</taxon>
    </lineage>
</organism>
<feature type="compositionally biased region" description="Basic residues" evidence="1">
    <location>
        <begin position="46"/>
        <end position="65"/>
    </location>
</feature>
<sequence>MGAPAARRRGGRCGEEDGAAMGAPAVEERRRGGKHGDGVPAVEARQRKRCGRRGGGRGWRRRRMEAKRERFGEGKRIAGDESADRMQSDI</sequence>
<protein>
    <submittedName>
        <fullName evidence="2">Uncharacterized protein</fullName>
    </submittedName>
</protein>
<reference evidence="2" key="1">
    <citation type="journal article" date="2005" name="PLoS Biol.">
        <title>The genomes of Oryza sativa: a history of duplications.</title>
        <authorList>
            <person name="Yu J."/>
            <person name="Wang J."/>
            <person name="Lin W."/>
            <person name="Li S."/>
            <person name="Li H."/>
            <person name="Zhou J."/>
            <person name="Ni P."/>
            <person name="Dong W."/>
            <person name="Hu S."/>
            <person name="Zeng C."/>
            <person name="Zhang J."/>
            <person name="Zhang Y."/>
            <person name="Li R."/>
            <person name="Xu Z."/>
            <person name="Li S."/>
            <person name="Li X."/>
            <person name="Zheng H."/>
            <person name="Cong L."/>
            <person name="Lin L."/>
            <person name="Yin J."/>
            <person name="Geng J."/>
            <person name="Li G."/>
            <person name="Shi J."/>
            <person name="Liu J."/>
            <person name="Lv H."/>
            <person name="Li J."/>
            <person name="Wang J."/>
            <person name="Deng Y."/>
            <person name="Ran L."/>
            <person name="Shi X."/>
            <person name="Wang X."/>
            <person name="Wu Q."/>
            <person name="Li C."/>
            <person name="Ren X."/>
            <person name="Wang J."/>
            <person name="Wang X."/>
            <person name="Li D."/>
            <person name="Liu D."/>
            <person name="Zhang X."/>
            <person name="Ji Z."/>
            <person name="Zhao W."/>
            <person name="Sun Y."/>
            <person name="Zhang Z."/>
            <person name="Bao J."/>
            <person name="Han Y."/>
            <person name="Dong L."/>
            <person name="Ji J."/>
            <person name="Chen P."/>
            <person name="Wu S."/>
            <person name="Liu J."/>
            <person name="Xiao Y."/>
            <person name="Bu D."/>
            <person name="Tan J."/>
            <person name="Yang L."/>
            <person name="Ye C."/>
            <person name="Zhang J."/>
            <person name="Xu J."/>
            <person name="Zhou Y."/>
            <person name="Yu Y."/>
            <person name="Zhang B."/>
            <person name="Zhuang S."/>
            <person name="Wei H."/>
            <person name="Liu B."/>
            <person name="Lei M."/>
            <person name="Yu H."/>
            <person name="Li Y."/>
            <person name="Xu H."/>
            <person name="Wei S."/>
            <person name="He X."/>
            <person name="Fang L."/>
            <person name="Zhang Z."/>
            <person name="Zhang Y."/>
            <person name="Huang X."/>
            <person name="Su Z."/>
            <person name="Tong W."/>
            <person name="Li J."/>
            <person name="Tong Z."/>
            <person name="Li S."/>
            <person name="Ye J."/>
            <person name="Wang L."/>
            <person name="Fang L."/>
            <person name="Lei T."/>
            <person name="Chen C."/>
            <person name="Chen H."/>
            <person name="Xu Z."/>
            <person name="Li H."/>
            <person name="Huang H."/>
            <person name="Zhang F."/>
            <person name="Xu H."/>
            <person name="Li N."/>
            <person name="Zhao C."/>
            <person name="Li S."/>
            <person name="Dong L."/>
            <person name="Huang Y."/>
            <person name="Li L."/>
            <person name="Xi Y."/>
            <person name="Qi Q."/>
            <person name="Li W."/>
            <person name="Zhang B."/>
            <person name="Hu W."/>
            <person name="Zhang Y."/>
            <person name="Tian X."/>
            <person name="Jiao Y."/>
            <person name="Liang X."/>
            <person name="Jin J."/>
            <person name="Gao L."/>
            <person name="Zheng W."/>
            <person name="Hao B."/>
            <person name="Liu S."/>
            <person name="Wang W."/>
            <person name="Yuan L."/>
            <person name="Cao M."/>
            <person name="McDermott J."/>
            <person name="Samudrala R."/>
            <person name="Wang J."/>
            <person name="Wong G.K."/>
            <person name="Yang H."/>
        </authorList>
    </citation>
    <scope>NUCLEOTIDE SEQUENCE [LARGE SCALE GENOMIC DNA]</scope>
</reference>
<evidence type="ECO:0000313" key="2">
    <source>
        <dbReference type="EMBL" id="EAZ26077.1"/>
    </source>
</evidence>
<dbReference type="EMBL" id="CM000140">
    <property type="protein sequence ID" value="EAZ26077.1"/>
    <property type="molecule type" value="Genomic_DNA"/>
</dbReference>
<dbReference type="AlphaFoldDB" id="A0A8J8XHA1"/>
<dbReference type="Proteomes" id="UP000007752">
    <property type="component" value="Chromosome 3"/>
</dbReference>
<reference evidence="2" key="2">
    <citation type="submission" date="2008-12" db="EMBL/GenBank/DDBJ databases">
        <title>Improved gene annotation of the rice (Oryza sativa) genomes.</title>
        <authorList>
            <person name="Wang J."/>
            <person name="Li R."/>
            <person name="Fan W."/>
            <person name="Huang Q."/>
            <person name="Zhang J."/>
            <person name="Zhou Y."/>
            <person name="Hu Y."/>
            <person name="Zi S."/>
            <person name="Li J."/>
            <person name="Ni P."/>
            <person name="Zheng H."/>
            <person name="Zhang Y."/>
            <person name="Zhao M."/>
            <person name="Hao Q."/>
            <person name="McDermott J."/>
            <person name="Samudrala R."/>
            <person name="Kristiansen K."/>
            <person name="Wong G.K.-S."/>
        </authorList>
    </citation>
    <scope>NUCLEOTIDE SEQUENCE</scope>
</reference>
<name>A0A8J8XHA1_ORYSJ</name>
<feature type="compositionally biased region" description="Basic and acidic residues" evidence="1">
    <location>
        <begin position="26"/>
        <end position="37"/>
    </location>
</feature>
<gene>
    <name evidence="2" type="ORF">OsJ_09932</name>
</gene>
<accession>A0A8J8XHA1</accession>
<feature type="region of interest" description="Disordered" evidence="1">
    <location>
        <begin position="1"/>
        <end position="90"/>
    </location>
</feature>
<feature type="compositionally biased region" description="Basic and acidic residues" evidence="1">
    <location>
        <begin position="66"/>
        <end position="90"/>
    </location>
</feature>